<dbReference type="PANTHER" id="PTHR30353">
    <property type="entry name" value="INNER MEMBRANE PROTEIN DEDA-RELATED"/>
    <property type="match status" value="1"/>
</dbReference>
<evidence type="ECO:0000256" key="3">
    <source>
        <dbReference type="ARBA" id="ARBA00022475"/>
    </source>
</evidence>
<name>A0A0C1IS97_9BACT</name>
<dbReference type="Proteomes" id="UP000031408">
    <property type="component" value="Unassembled WGS sequence"/>
</dbReference>
<feature type="transmembrane region" description="Helical" evidence="7">
    <location>
        <begin position="65"/>
        <end position="89"/>
    </location>
</feature>
<evidence type="ECO:0000259" key="8">
    <source>
        <dbReference type="Pfam" id="PF09335"/>
    </source>
</evidence>
<dbReference type="GO" id="GO:0005886">
    <property type="term" value="C:plasma membrane"/>
    <property type="evidence" value="ECO:0007669"/>
    <property type="project" value="UniProtKB-SubCell"/>
</dbReference>
<feature type="transmembrane region" description="Helical" evidence="7">
    <location>
        <begin position="153"/>
        <end position="179"/>
    </location>
</feature>
<evidence type="ECO:0000256" key="1">
    <source>
        <dbReference type="ARBA" id="ARBA00004651"/>
    </source>
</evidence>
<dbReference type="InterPro" id="IPR032816">
    <property type="entry name" value="VTT_dom"/>
</dbReference>
<sequence>MLNPMFYIIYGGLWMLLLIVFAETGLFAGFFLPGDSLLFVAGIYSTNLANEFLKAVGLEGIGNEWLNLVILASLVSFAGIVGNTVGYWFGRKIGPAMFRWKDNFFFKKRYLDEAHDFYDKHGGGAIVFARFLPIVRTFAPIVAGIVGMDKKKFAFYNIAGCIAWVVSMIFAGHFLQIWVKNQFGFELKDHLEVIIIVIVLVTTAPVLWKLIFGKKKPS</sequence>
<dbReference type="Pfam" id="PF09335">
    <property type="entry name" value="VTT_dom"/>
    <property type="match status" value="1"/>
</dbReference>
<feature type="domain" description="VTT" evidence="8">
    <location>
        <begin position="67"/>
        <end position="173"/>
    </location>
</feature>
<evidence type="ECO:0000256" key="5">
    <source>
        <dbReference type="ARBA" id="ARBA00022989"/>
    </source>
</evidence>
<feature type="transmembrane region" description="Helical" evidence="7">
    <location>
        <begin position="7"/>
        <end position="30"/>
    </location>
</feature>
<protein>
    <submittedName>
        <fullName evidence="9">Alkaline phosphatase</fullName>
    </submittedName>
</protein>
<dbReference type="PANTHER" id="PTHR30353:SF0">
    <property type="entry name" value="TRANSMEMBRANE PROTEIN"/>
    <property type="match status" value="1"/>
</dbReference>
<keyword evidence="10" id="KW-1185">Reference proteome</keyword>
<evidence type="ECO:0000256" key="4">
    <source>
        <dbReference type="ARBA" id="ARBA00022692"/>
    </source>
</evidence>
<keyword evidence="5 7" id="KW-1133">Transmembrane helix</keyword>
<evidence type="ECO:0000256" key="6">
    <source>
        <dbReference type="ARBA" id="ARBA00023136"/>
    </source>
</evidence>
<evidence type="ECO:0000256" key="7">
    <source>
        <dbReference type="RuleBase" id="RU367016"/>
    </source>
</evidence>
<dbReference type="InterPro" id="IPR032818">
    <property type="entry name" value="DedA-like"/>
</dbReference>
<gene>
    <name evidence="9" type="ORF">OI18_18200</name>
</gene>
<evidence type="ECO:0000313" key="9">
    <source>
        <dbReference type="EMBL" id="KIC93324.1"/>
    </source>
</evidence>
<keyword evidence="3 7" id="KW-1003">Cell membrane</keyword>
<organism evidence="9 10">
    <name type="scientific">Flavihumibacter solisilvae</name>
    <dbReference type="NCBI Taxonomy" id="1349421"/>
    <lineage>
        <taxon>Bacteria</taxon>
        <taxon>Pseudomonadati</taxon>
        <taxon>Bacteroidota</taxon>
        <taxon>Chitinophagia</taxon>
        <taxon>Chitinophagales</taxon>
        <taxon>Chitinophagaceae</taxon>
        <taxon>Flavihumibacter</taxon>
    </lineage>
</organism>
<comment type="similarity">
    <text evidence="2 7">Belongs to the DedA family.</text>
</comment>
<keyword evidence="6 7" id="KW-0472">Membrane</keyword>
<evidence type="ECO:0000313" key="10">
    <source>
        <dbReference type="Proteomes" id="UP000031408"/>
    </source>
</evidence>
<dbReference type="EMBL" id="JSVC01000021">
    <property type="protein sequence ID" value="KIC93324.1"/>
    <property type="molecule type" value="Genomic_DNA"/>
</dbReference>
<reference evidence="9 10" key="1">
    <citation type="submission" date="2014-11" db="EMBL/GenBank/DDBJ databases">
        <title>Genome sequence of Flavihumibacter solisilvae 3-3.</title>
        <authorList>
            <person name="Zhou G."/>
            <person name="Li M."/>
            <person name="Wang G."/>
        </authorList>
    </citation>
    <scope>NUCLEOTIDE SEQUENCE [LARGE SCALE GENOMIC DNA]</scope>
    <source>
        <strain evidence="9 10">3-3</strain>
    </source>
</reference>
<comment type="caution">
    <text evidence="9">The sequence shown here is derived from an EMBL/GenBank/DDBJ whole genome shotgun (WGS) entry which is preliminary data.</text>
</comment>
<proteinExistence type="inferred from homology"/>
<keyword evidence="4 7" id="KW-0812">Transmembrane</keyword>
<accession>A0A0C1IS97</accession>
<evidence type="ECO:0000256" key="2">
    <source>
        <dbReference type="ARBA" id="ARBA00010792"/>
    </source>
</evidence>
<feature type="transmembrane region" description="Helical" evidence="7">
    <location>
        <begin position="191"/>
        <end position="212"/>
    </location>
</feature>
<comment type="subcellular location">
    <subcellularLocation>
        <location evidence="1 7">Cell membrane</location>
        <topology evidence="1 7">Multi-pass membrane protein</topology>
    </subcellularLocation>
</comment>
<dbReference type="STRING" id="1349421.OI18_18200"/>
<dbReference type="AlphaFoldDB" id="A0A0C1IS97"/>